<dbReference type="Proteomes" id="UP001178148">
    <property type="component" value="Unassembled WGS sequence"/>
</dbReference>
<protein>
    <submittedName>
        <fullName evidence="1">Uncharacterized protein</fullName>
    </submittedName>
</protein>
<dbReference type="AlphaFoldDB" id="A0AA90P1B5"/>
<keyword evidence="2" id="KW-1185">Reference proteome</keyword>
<name>A0AA90P1B5_9GAMM</name>
<evidence type="ECO:0000313" key="1">
    <source>
        <dbReference type="EMBL" id="MDP0589211.1"/>
    </source>
</evidence>
<reference evidence="1 2" key="1">
    <citation type="journal article" date="2023" name="bioRxiv">
        <title>An intranuclear bacterial parasite of deep-sea mussels expresses apoptosis inhibitors acquired from its host.</title>
        <authorList>
            <person name="Gonzalez Porras M.A."/>
            <person name="Assie A."/>
            <person name="Tietjen M."/>
            <person name="Violette M."/>
            <person name="Kleiner M."/>
            <person name="Gruber-Vodicka H."/>
            <person name="Dubilier N."/>
            <person name="Leisch N."/>
        </authorList>
    </citation>
    <scope>NUCLEOTIDE SEQUENCE [LARGE SCALE GENOMIC DNA]</scope>
    <source>
        <strain evidence="1">IAP13</strain>
    </source>
</reference>
<organism evidence="1 2">
    <name type="scientific">Candidatus Endonucleibacter bathymodioli</name>
    <dbReference type="NCBI Taxonomy" id="539814"/>
    <lineage>
        <taxon>Bacteria</taxon>
        <taxon>Pseudomonadati</taxon>
        <taxon>Pseudomonadota</taxon>
        <taxon>Gammaproteobacteria</taxon>
        <taxon>Oceanospirillales</taxon>
        <taxon>Endozoicomonadaceae</taxon>
        <taxon>Candidatus Endonucleibacter</taxon>
    </lineage>
</organism>
<sequence>MPSGQITSSQYVLFYSKEPMIIKVNGEKGYHVIKSPYTITDITTTKKFPGMADEILKNGFPEGISVHDLEDGESGPIKGRPSKFKEFSRSVTGF</sequence>
<dbReference type="EMBL" id="JASXSV010000011">
    <property type="protein sequence ID" value="MDP0589211.1"/>
    <property type="molecule type" value="Genomic_DNA"/>
</dbReference>
<evidence type="ECO:0000313" key="2">
    <source>
        <dbReference type="Proteomes" id="UP001178148"/>
    </source>
</evidence>
<proteinExistence type="predicted"/>
<accession>A0AA90P1B5</accession>
<gene>
    <name evidence="1" type="ORF">QS748_08480</name>
</gene>
<comment type="caution">
    <text evidence="1">The sequence shown here is derived from an EMBL/GenBank/DDBJ whole genome shotgun (WGS) entry which is preliminary data.</text>
</comment>